<protein>
    <recommendedName>
        <fullName evidence="6">Nitrate regulatory gene2 protein-like</fullName>
    </recommendedName>
</protein>
<keyword evidence="5" id="KW-1185">Reference proteome</keyword>
<feature type="region of interest" description="Disordered" evidence="1">
    <location>
        <begin position="231"/>
        <end position="269"/>
    </location>
</feature>
<evidence type="ECO:0000313" key="4">
    <source>
        <dbReference type="EMBL" id="GMN45566.1"/>
    </source>
</evidence>
<evidence type="ECO:0000259" key="3">
    <source>
        <dbReference type="Pfam" id="PF04783"/>
    </source>
</evidence>
<feature type="compositionally biased region" description="Basic and acidic residues" evidence="1">
    <location>
        <begin position="93"/>
        <end position="105"/>
    </location>
</feature>
<feature type="region of interest" description="Disordered" evidence="1">
    <location>
        <begin position="284"/>
        <end position="386"/>
    </location>
</feature>
<evidence type="ECO:0000259" key="2">
    <source>
        <dbReference type="Pfam" id="PF04782"/>
    </source>
</evidence>
<evidence type="ECO:0000256" key="1">
    <source>
        <dbReference type="SAM" id="MobiDB-lite"/>
    </source>
</evidence>
<feature type="region of interest" description="Disordered" evidence="1">
    <location>
        <begin position="795"/>
        <end position="826"/>
    </location>
</feature>
<dbReference type="PANTHER" id="PTHR21450:SF2">
    <property type="entry name" value="FAMILY PROTEIN, PUTATIVE (DUF630 AND DUF632)-RELATED"/>
    <property type="match status" value="1"/>
</dbReference>
<dbReference type="InterPro" id="IPR006867">
    <property type="entry name" value="DUF632"/>
</dbReference>
<dbReference type="AlphaFoldDB" id="A0AA88D788"/>
<dbReference type="Pfam" id="PF04783">
    <property type="entry name" value="DUF630"/>
    <property type="match status" value="1"/>
</dbReference>
<name>A0AA88D788_FICCA</name>
<dbReference type="Proteomes" id="UP001187192">
    <property type="component" value="Unassembled WGS sequence"/>
</dbReference>
<feature type="compositionally biased region" description="Low complexity" evidence="1">
    <location>
        <begin position="133"/>
        <end position="144"/>
    </location>
</feature>
<dbReference type="EMBL" id="BTGU01000020">
    <property type="protein sequence ID" value="GMN45566.1"/>
    <property type="molecule type" value="Genomic_DNA"/>
</dbReference>
<feature type="compositionally biased region" description="Basic and acidic residues" evidence="1">
    <location>
        <begin position="148"/>
        <end position="162"/>
    </location>
</feature>
<comment type="caution">
    <text evidence="4">The sequence shown here is derived from an EMBL/GenBank/DDBJ whole genome shotgun (WGS) entry which is preliminary data.</text>
</comment>
<proteinExistence type="predicted"/>
<dbReference type="Pfam" id="PF04782">
    <property type="entry name" value="DUF632"/>
    <property type="match status" value="1"/>
</dbReference>
<evidence type="ECO:0000313" key="5">
    <source>
        <dbReference type="Proteomes" id="UP001187192"/>
    </source>
</evidence>
<feature type="compositionally biased region" description="Pro residues" evidence="1">
    <location>
        <begin position="249"/>
        <end position="265"/>
    </location>
</feature>
<feature type="domain" description="DUF632" evidence="2">
    <location>
        <begin position="441"/>
        <end position="761"/>
    </location>
</feature>
<sequence length="892" mass="99771">MGCGSSKVDDLPLVTLCRERRGFIKAASDHRYALAAAHVSYFQSLKDIGDALRKFVDEEIVVAGADSSSFPGSPVLTLPSDEGKRRKPKPKANHKDKLHDGDEPKNSSSSASISNLNSPGDEEIEDSHLHLASGSDSDSELGSSPGHIRMEESVSPKEERETQFPPQNYYPGGWASPVPPEVYTFMHFAKKSETPMQSMVYEEPEAERYYSSSSYGNSGYSFPQYSSGGFYGFSMGSPPEQNAYDPYRQPNPPAPPPAPPSPPKVTPWDYLNFFDTYENSGYPANYPRYGYGSNTSSPDSAEVREREGIPDLEDETETEGLKKGKAKKKVSDQEGVNRDMDRNSGEGTSSPAVPPKQNGGEGSSRPVPMRRTYDSPESVEVKTSSGTIDSIETITVSKSPDEESTRKKGVSFEIDEAQNLEVESSKPSSLTTLSVHGTRDLQEVVKEIRDEFETASGYGKEVAMLLEVGKLPYQLPRATALGAIFSRILYLIAPSMLSSHPPSRLSIRLPSRAIKLAKAYNEELRKDSKLKSGNLSSTLEKLYAWEKKLHKEVKDEERLRLIYEKTCKRLRYLDEHGAESSKIDATQASIRKLLTKIDVCIKAVDVISARIHKLRDEELLPQVTELIHGLIRMWKSMFKCHQKQFQAIMESKMRSLKMNTGRRDTGLKATLELEMELMNWCTCFNNWVNTQKSYVESLNEWLSRCLLHEPEETADGIAPFSPGRIGAPTIFIVCHDWFQAMEGISEKRVSIAMSEFAATLHQLWERQDEEQRQRIKAEFLSKDFEKRLRHLRMERGKLEQDRDASSDKTALSRVPSGGGVSPLDDLKVDLDSMRKKLAEERARHKEAMKLVHDTASNSLQAGLTPIFEALGNFTSEVLKAHEQVRLVNAGVA</sequence>
<organism evidence="4 5">
    <name type="scientific">Ficus carica</name>
    <name type="common">Common fig</name>
    <dbReference type="NCBI Taxonomy" id="3494"/>
    <lineage>
        <taxon>Eukaryota</taxon>
        <taxon>Viridiplantae</taxon>
        <taxon>Streptophyta</taxon>
        <taxon>Embryophyta</taxon>
        <taxon>Tracheophyta</taxon>
        <taxon>Spermatophyta</taxon>
        <taxon>Magnoliopsida</taxon>
        <taxon>eudicotyledons</taxon>
        <taxon>Gunneridae</taxon>
        <taxon>Pentapetalae</taxon>
        <taxon>rosids</taxon>
        <taxon>fabids</taxon>
        <taxon>Rosales</taxon>
        <taxon>Moraceae</taxon>
        <taxon>Ficeae</taxon>
        <taxon>Ficus</taxon>
    </lineage>
</organism>
<dbReference type="InterPro" id="IPR006868">
    <property type="entry name" value="DUF630"/>
</dbReference>
<feature type="compositionally biased region" description="Low complexity" evidence="1">
    <location>
        <begin position="106"/>
        <end position="118"/>
    </location>
</feature>
<feature type="region of interest" description="Disordered" evidence="1">
    <location>
        <begin position="66"/>
        <end position="172"/>
    </location>
</feature>
<evidence type="ECO:0008006" key="6">
    <source>
        <dbReference type="Google" id="ProtNLM"/>
    </source>
</evidence>
<accession>A0AA88D788</accession>
<feature type="compositionally biased region" description="Basic and acidic residues" evidence="1">
    <location>
        <begin position="795"/>
        <end position="806"/>
    </location>
</feature>
<reference evidence="4" key="1">
    <citation type="submission" date="2023-07" db="EMBL/GenBank/DDBJ databases">
        <title>draft genome sequence of fig (Ficus carica).</title>
        <authorList>
            <person name="Takahashi T."/>
            <person name="Nishimura K."/>
        </authorList>
    </citation>
    <scope>NUCLEOTIDE SEQUENCE</scope>
</reference>
<dbReference type="PANTHER" id="PTHR21450">
    <property type="entry name" value="PROTEIN ALTERED PHOSPHATE STARVATION RESPONSE 1"/>
    <property type="match status" value="1"/>
</dbReference>
<gene>
    <name evidence="4" type="ORF">TIFTF001_014752</name>
</gene>
<feature type="domain" description="DUF630" evidence="3">
    <location>
        <begin position="1"/>
        <end position="59"/>
    </location>
</feature>
<feature type="compositionally biased region" description="Basic and acidic residues" evidence="1">
    <location>
        <begin position="329"/>
        <end position="344"/>
    </location>
</feature>